<comment type="caution">
    <text evidence="5">The sequence shown here is derived from an EMBL/GenBank/DDBJ whole genome shotgun (WGS) entry which is preliminary data.</text>
</comment>
<dbReference type="PROSITE" id="PS50222">
    <property type="entry name" value="EF_HAND_2"/>
    <property type="match status" value="3"/>
</dbReference>
<name>A0ABD0JPJ9_9CAEN</name>
<feature type="domain" description="EF-hand" evidence="4">
    <location>
        <begin position="23"/>
        <end position="58"/>
    </location>
</feature>
<proteinExistence type="predicted"/>
<feature type="domain" description="EF-hand" evidence="4">
    <location>
        <begin position="59"/>
        <end position="94"/>
    </location>
</feature>
<dbReference type="Pfam" id="PF13499">
    <property type="entry name" value="EF-hand_7"/>
    <property type="match status" value="2"/>
</dbReference>
<dbReference type="PANTHER" id="PTHR34524">
    <property type="entry name" value="CALCYPHOSIN"/>
    <property type="match status" value="1"/>
</dbReference>
<keyword evidence="2" id="KW-0677">Repeat</keyword>
<evidence type="ECO:0000313" key="5">
    <source>
        <dbReference type="EMBL" id="KAK7476782.1"/>
    </source>
</evidence>
<dbReference type="CDD" id="cd00051">
    <property type="entry name" value="EFh"/>
    <property type="match status" value="2"/>
</dbReference>
<dbReference type="SMART" id="SM00054">
    <property type="entry name" value="EFh"/>
    <property type="match status" value="4"/>
</dbReference>
<dbReference type="Proteomes" id="UP001519460">
    <property type="component" value="Unassembled WGS sequence"/>
</dbReference>
<dbReference type="Gene3D" id="1.10.238.10">
    <property type="entry name" value="EF-hand"/>
    <property type="match status" value="2"/>
</dbReference>
<dbReference type="InterPro" id="IPR011992">
    <property type="entry name" value="EF-hand-dom_pair"/>
</dbReference>
<evidence type="ECO:0000256" key="2">
    <source>
        <dbReference type="ARBA" id="ARBA00022737"/>
    </source>
</evidence>
<gene>
    <name evidence="5" type="ORF">BaRGS_00032009</name>
</gene>
<evidence type="ECO:0000313" key="6">
    <source>
        <dbReference type="Proteomes" id="UP001519460"/>
    </source>
</evidence>
<evidence type="ECO:0000256" key="3">
    <source>
        <dbReference type="ARBA" id="ARBA00022837"/>
    </source>
</evidence>
<sequence length="213" mass="24299">MDENRKNELISHMRTKILKKGCGALKQLGCVFRKMDIDFSKKICFEELQQGMRIYGIDVSEDELKLLFDAFDKDQNQLIDFHEFMIALRPPMPKSRVRVIDEAFDKLDVDHDGVLNVEDLKVTYSSNARKHPKFKSGEWTEEETLRHFLDSLDTPGSPDGQVTREEFHNYYSGVSTTVDDDCFFDFMMRACFGLKPKGHGGDPTTQDGAGGGT</sequence>
<keyword evidence="6" id="KW-1185">Reference proteome</keyword>
<dbReference type="EMBL" id="JACVVK020000366">
    <property type="protein sequence ID" value="KAK7476782.1"/>
    <property type="molecule type" value="Genomic_DNA"/>
</dbReference>
<protein>
    <recommendedName>
        <fullName evidence="4">EF-hand domain-containing protein</fullName>
    </recommendedName>
</protein>
<dbReference type="PROSITE" id="PS00018">
    <property type="entry name" value="EF_HAND_1"/>
    <property type="match status" value="2"/>
</dbReference>
<dbReference type="PANTHER" id="PTHR34524:SF6">
    <property type="entry name" value="CALCYPHOSINE LIKE"/>
    <property type="match status" value="1"/>
</dbReference>
<feature type="domain" description="EF-hand" evidence="4">
    <location>
        <begin position="95"/>
        <end position="130"/>
    </location>
</feature>
<dbReference type="InterPro" id="IPR051581">
    <property type="entry name" value="Ca-bind"/>
</dbReference>
<reference evidence="5 6" key="1">
    <citation type="journal article" date="2023" name="Sci. Data">
        <title>Genome assembly of the Korean intertidal mud-creeper Batillaria attramentaria.</title>
        <authorList>
            <person name="Patra A.K."/>
            <person name="Ho P.T."/>
            <person name="Jun S."/>
            <person name="Lee S.J."/>
            <person name="Kim Y."/>
            <person name="Won Y.J."/>
        </authorList>
    </citation>
    <scope>NUCLEOTIDE SEQUENCE [LARGE SCALE GENOMIC DNA]</scope>
    <source>
        <strain evidence="5">Wonlab-2016</strain>
    </source>
</reference>
<dbReference type="GO" id="GO:0046872">
    <property type="term" value="F:metal ion binding"/>
    <property type="evidence" value="ECO:0007669"/>
    <property type="project" value="UniProtKB-KW"/>
</dbReference>
<evidence type="ECO:0000259" key="4">
    <source>
        <dbReference type="PROSITE" id="PS50222"/>
    </source>
</evidence>
<dbReference type="InterPro" id="IPR018247">
    <property type="entry name" value="EF_Hand_1_Ca_BS"/>
</dbReference>
<organism evidence="5 6">
    <name type="scientific">Batillaria attramentaria</name>
    <dbReference type="NCBI Taxonomy" id="370345"/>
    <lineage>
        <taxon>Eukaryota</taxon>
        <taxon>Metazoa</taxon>
        <taxon>Spiralia</taxon>
        <taxon>Lophotrochozoa</taxon>
        <taxon>Mollusca</taxon>
        <taxon>Gastropoda</taxon>
        <taxon>Caenogastropoda</taxon>
        <taxon>Sorbeoconcha</taxon>
        <taxon>Cerithioidea</taxon>
        <taxon>Batillariidae</taxon>
        <taxon>Batillaria</taxon>
    </lineage>
</organism>
<dbReference type="InterPro" id="IPR002048">
    <property type="entry name" value="EF_hand_dom"/>
</dbReference>
<dbReference type="AlphaFoldDB" id="A0ABD0JPJ9"/>
<keyword evidence="1" id="KW-0479">Metal-binding</keyword>
<keyword evidence="3" id="KW-0106">Calcium</keyword>
<dbReference type="SUPFAM" id="SSF47473">
    <property type="entry name" value="EF-hand"/>
    <property type="match status" value="1"/>
</dbReference>
<accession>A0ABD0JPJ9</accession>
<evidence type="ECO:0000256" key="1">
    <source>
        <dbReference type="ARBA" id="ARBA00022723"/>
    </source>
</evidence>